<dbReference type="RefSeq" id="WP_109742562.1">
    <property type="nucleotide sequence ID" value="NZ_QGGO01000008.1"/>
</dbReference>
<organism evidence="1 2">
    <name type="scientific">Arcicella aurantiaca</name>
    <dbReference type="NCBI Taxonomy" id="591202"/>
    <lineage>
        <taxon>Bacteria</taxon>
        <taxon>Pseudomonadati</taxon>
        <taxon>Bacteroidota</taxon>
        <taxon>Cytophagia</taxon>
        <taxon>Cytophagales</taxon>
        <taxon>Flectobacillaceae</taxon>
        <taxon>Arcicella</taxon>
    </lineage>
</organism>
<accession>A0A316EUR7</accession>
<name>A0A316EUR7_9BACT</name>
<dbReference type="AlphaFoldDB" id="A0A316EUR7"/>
<evidence type="ECO:0000313" key="2">
    <source>
        <dbReference type="Proteomes" id="UP000245489"/>
    </source>
</evidence>
<comment type="caution">
    <text evidence="1">The sequence shown here is derived from an EMBL/GenBank/DDBJ whole genome shotgun (WGS) entry which is preliminary data.</text>
</comment>
<sequence>MNFTEKVERLKILVIGASTDVAITDEQEKEYIQLRKDLNLVSKFKSRQSKELKICSSLKEFRREMQNKGGYAERRESIRDIFYSLLEDEDSLLDSIEEIQSSVNFGHLKLLPQDIQDKGREMSEVYLYLYCIENSLRIFIDEVRKTETVNIPKKVQDTIDKLKKSEEESKYLPLRGDNDLFYCDFIELGKIIVGNWNVFSKYFPKQNEHWVNVIVDELYKIRCLVAHNGYVGKDERDALKVYYKNITAQLKI</sequence>
<dbReference type="OrthoDB" id="1237440at2"/>
<gene>
    <name evidence="1" type="ORF">LV89_01798</name>
</gene>
<dbReference type="EMBL" id="QGGO01000008">
    <property type="protein sequence ID" value="PWK26986.1"/>
    <property type="molecule type" value="Genomic_DNA"/>
</dbReference>
<dbReference type="Proteomes" id="UP000245489">
    <property type="component" value="Unassembled WGS sequence"/>
</dbReference>
<keyword evidence="2" id="KW-1185">Reference proteome</keyword>
<reference evidence="1 2" key="1">
    <citation type="submission" date="2018-05" db="EMBL/GenBank/DDBJ databases">
        <title>Genomic Encyclopedia of Archaeal and Bacterial Type Strains, Phase II (KMG-II): from individual species to whole genera.</title>
        <authorList>
            <person name="Goeker M."/>
        </authorList>
    </citation>
    <scope>NUCLEOTIDE SEQUENCE [LARGE SCALE GENOMIC DNA]</scope>
    <source>
        <strain evidence="1 2">DSM 22214</strain>
    </source>
</reference>
<proteinExistence type="predicted"/>
<protein>
    <submittedName>
        <fullName evidence="1">Uncharacterized protein</fullName>
    </submittedName>
</protein>
<evidence type="ECO:0000313" key="1">
    <source>
        <dbReference type="EMBL" id="PWK26986.1"/>
    </source>
</evidence>